<proteinExistence type="predicted"/>
<feature type="region of interest" description="Disordered" evidence="1">
    <location>
        <begin position="722"/>
        <end position="779"/>
    </location>
</feature>
<reference evidence="2 3" key="1">
    <citation type="journal article" date="2015" name="PLoS Pathog.">
        <title>Leptomonas seymouri: Adaptations to the Dixenous Life Cycle Analyzed by Genome Sequencing, Transcriptome Profiling and Co-infection with Leishmania donovani.</title>
        <authorList>
            <person name="Kraeva N."/>
            <person name="Butenko A."/>
            <person name="Hlavacova J."/>
            <person name="Kostygov A."/>
            <person name="Myskova J."/>
            <person name="Grybchuk D."/>
            <person name="Lestinova T."/>
            <person name="Votypka J."/>
            <person name="Volf P."/>
            <person name="Opperdoes F."/>
            <person name="Flegontov P."/>
            <person name="Lukes J."/>
            <person name="Yurchenko V."/>
        </authorList>
    </citation>
    <scope>NUCLEOTIDE SEQUENCE [LARGE SCALE GENOMIC DNA]</scope>
    <source>
        <strain evidence="2 3">ATCC 30220</strain>
    </source>
</reference>
<feature type="region of interest" description="Disordered" evidence="1">
    <location>
        <begin position="1155"/>
        <end position="1177"/>
    </location>
</feature>
<feature type="region of interest" description="Disordered" evidence="1">
    <location>
        <begin position="302"/>
        <end position="327"/>
    </location>
</feature>
<feature type="region of interest" description="Disordered" evidence="1">
    <location>
        <begin position="1"/>
        <end position="61"/>
    </location>
</feature>
<feature type="region of interest" description="Disordered" evidence="1">
    <location>
        <begin position="831"/>
        <end position="883"/>
    </location>
</feature>
<feature type="compositionally biased region" description="Basic and acidic residues" evidence="1">
    <location>
        <begin position="302"/>
        <end position="315"/>
    </location>
</feature>
<feature type="region of interest" description="Disordered" evidence="1">
    <location>
        <begin position="620"/>
        <end position="650"/>
    </location>
</feature>
<feature type="compositionally biased region" description="Polar residues" evidence="1">
    <location>
        <begin position="131"/>
        <end position="151"/>
    </location>
</feature>
<feature type="compositionally biased region" description="Polar residues" evidence="1">
    <location>
        <begin position="851"/>
        <end position="863"/>
    </location>
</feature>
<dbReference type="Proteomes" id="UP000038009">
    <property type="component" value="Unassembled WGS sequence"/>
</dbReference>
<feature type="compositionally biased region" description="Low complexity" evidence="1">
    <location>
        <begin position="938"/>
        <end position="950"/>
    </location>
</feature>
<gene>
    <name evidence="2" type="ORF">ABL78_0552</name>
</gene>
<organism evidence="2 3">
    <name type="scientific">Leptomonas seymouri</name>
    <dbReference type="NCBI Taxonomy" id="5684"/>
    <lineage>
        <taxon>Eukaryota</taxon>
        <taxon>Discoba</taxon>
        <taxon>Euglenozoa</taxon>
        <taxon>Kinetoplastea</taxon>
        <taxon>Metakinetoplastina</taxon>
        <taxon>Trypanosomatida</taxon>
        <taxon>Trypanosomatidae</taxon>
        <taxon>Leishmaniinae</taxon>
        <taxon>Leptomonas</taxon>
    </lineage>
</organism>
<evidence type="ECO:0000313" key="2">
    <source>
        <dbReference type="EMBL" id="KPI90325.1"/>
    </source>
</evidence>
<sequence>MAQASADATLADKSEGSLGTDAGLCSSPPPSTASHNSRCSLSGRFRSSGTSSTARRRMRHTVGNTSKHYAPHICRFSPYRPPAAAVLDPFPNQRIYAICLVGLSTLVTVHRSGVRLYCERHLSPIVDTAATIPTSSPPSQGVGTLRSPSMPSTASTVTVAQGIRTASGVFEQLEARSDFQVRESYLCVAMPPLLVDGAAVPTKWGRYFCVASGNDRVVHSVSVMSSAAHFCLHHEKHKTNKVVCMHCTQIATEPFHPTVLRPAVLSVDEVGALVLFNVESGVSCLLEKAPLWFKRSDGRVKRENKVQQGRSKEDGAAEDGQPDPPRQTVLLRQPLSPEEEDHVVDAMERAPVEERATYHLDRGVATRVTLVGPCLELCNHCHNAFMNLPPSRGYIPVSVYVCSRAQDVPCDNTQQNDSAAAELNVTLLRVLWGPRRAFVLEEVSIVQEAAPTDVCEAGVTIAACPYEVGLPMTLLLARPALVLWRLRACTGERMDSSNLYPATGPSTDKGSCYSSLPRAASEFIIHWVPLGRHRLAMQSDDRIGSQSWLCAAAVTDDGTVLLIGRSPQAYTTPLIAAVEADAPVCLLFQSESAVPLRATEEEPEGFRDTDLEGWLDDINTVPAPSPPPAPLGEGMGSGRESRRAPVDNGRCSAHPYTVLMNLYRTGDSSNDGEAGRAGSSVAAGVLSVMPDLLYNRLILFMANEEALLTVPLPFAERMASLTDSDPVKGNREGSAGVGVQPLSKADTPAPSSAVRPRSRRDTATTATPGGSAVPGAAETATSSGYSQHLWGATSQVVRAASQGWSSSMLKWAPSSSPYFFPGSVSSHSRAAETATAAAPPGSLSKAEDESASQSNTVAPQTVISPPAPLEGERARQSRGAKETYHSFGIARPLMAVVFHFTGEGKEPPEHPAESMPPAATVRADDEKAKKRGEPQTRSASPLSPPASLLLRNGLASTTRSSYSDDMRSNSEASTAATSTSLAVPIRVINGDRDRRHRHHRRRLPSSASFQEDAEAGSCSGGGGGSHAGDCRRRRRRGAPSVESERASSCSPTAPPALPTGATGGGAAQASYVEAQMNLLAKVGVTRTAQEGPEAASADCAEDTAALRTCGDIQVELHHLVSVDEPLARNAILYSWSDGHNDFYIRLSAEQDALAQAATDAQHLPSNSSPPTSPRGHQATLQASTAIPTNTSADAAQGVHSVGFLSNYHSTVAWRAETSSYGNCFSFAEYFTTLQVPQHVLDMQERDKCRLELEDLRLQQARDMTAVHPYDLLTVWQNEERKSSEAAWKLHTTFPYDDERDGSVVDLNWLNRTAGSTQRTAAPAWRWATEKETRVWAEEEGKPQSEKRRVRSLVKELKNWSVGSWEYSERWPSRDDLRVGREAAAVWSSVETPAHRCRRRRLTRLRINVEELRRYTDLTESHIRELEALREELGL</sequence>
<feature type="region of interest" description="Disordered" evidence="1">
    <location>
        <begin position="129"/>
        <end position="151"/>
    </location>
</feature>
<dbReference type="VEuPathDB" id="TriTrypDB:Lsey_0007_0380"/>
<dbReference type="OMA" id="WRWADAS"/>
<accession>A0A0N1PGF9</accession>
<feature type="compositionally biased region" description="Basic residues" evidence="1">
    <location>
        <begin position="994"/>
        <end position="1003"/>
    </location>
</feature>
<evidence type="ECO:0000313" key="3">
    <source>
        <dbReference type="Proteomes" id="UP000038009"/>
    </source>
</evidence>
<dbReference type="OrthoDB" id="273429at2759"/>
<name>A0A0N1PGF9_LEPSE</name>
<protein>
    <submittedName>
        <fullName evidence="2">Uncharacterized protein</fullName>
    </submittedName>
</protein>
<evidence type="ECO:0000256" key="1">
    <source>
        <dbReference type="SAM" id="MobiDB-lite"/>
    </source>
</evidence>
<feature type="compositionally biased region" description="Basic and acidic residues" evidence="1">
    <location>
        <begin position="922"/>
        <end position="934"/>
    </location>
</feature>
<feature type="compositionally biased region" description="Basic and acidic residues" evidence="1">
    <location>
        <begin position="870"/>
        <end position="883"/>
    </location>
</feature>
<keyword evidence="3" id="KW-1185">Reference proteome</keyword>
<comment type="caution">
    <text evidence="2">The sequence shown here is derived from an EMBL/GenBank/DDBJ whole genome shotgun (WGS) entry which is preliminary data.</text>
</comment>
<dbReference type="EMBL" id="LJSK01000007">
    <property type="protein sequence ID" value="KPI90325.1"/>
    <property type="molecule type" value="Genomic_DNA"/>
</dbReference>
<feature type="compositionally biased region" description="Low complexity" evidence="1">
    <location>
        <begin position="40"/>
        <end position="53"/>
    </location>
</feature>
<feature type="region of interest" description="Disordered" evidence="1">
    <location>
        <begin position="902"/>
        <end position="1065"/>
    </location>
</feature>
<feature type="compositionally biased region" description="Basic and acidic residues" evidence="1">
    <location>
        <begin position="902"/>
        <end position="912"/>
    </location>
</feature>